<dbReference type="GO" id="GO:0016491">
    <property type="term" value="F:oxidoreductase activity"/>
    <property type="evidence" value="ECO:0007669"/>
    <property type="project" value="UniProtKB-KW"/>
</dbReference>
<accession>A0A4S9YDG0</accession>
<gene>
    <name evidence="3" type="ORF">D6C83_09374</name>
</gene>
<protein>
    <recommendedName>
        <fullName evidence="5">Apoptosis regulator Bcl-2 family BH4 domain-containing protein</fullName>
    </recommendedName>
</protein>
<dbReference type="PANTHER" id="PTHR35870">
    <property type="entry name" value="PROTEIN, PUTATIVE (AFU_ORTHOLOGUE AFUA_5G03330)-RELATED"/>
    <property type="match status" value="1"/>
</dbReference>
<evidence type="ECO:0000313" key="3">
    <source>
        <dbReference type="EMBL" id="THZ90097.1"/>
    </source>
</evidence>
<comment type="caution">
    <text evidence="3">The sequence shown here is derived from an EMBL/GenBank/DDBJ whole genome shotgun (WGS) entry which is preliminary data.</text>
</comment>
<name>A0A4S9YDG0_AURPU</name>
<feature type="chain" id="PRO_5020852575" description="Apoptosis regulator Bcl-2 family BH4 domain-containing protein" evidence="2">
    <location>
        <begin position="20"/>
        <end position="271"/>
    </location>
</feature>
<dbReference type="Pfam" id="PF14027">
    <property type="entry name" value="Questin_oxidase"/>
    <property type="match status" value="1"/>
</dbReference>
<dbReference type="InterPro" id="IPR025337">
    <property type="entry name" value="Questin_oxidase-like"/>
</dbReference>
<organism evidence="3 4">
    <name type="scientific">Aureobasidium pullulans</name>
    <name type="common">Black yeast</name>
    <name type="synonym">Pullularia pullulans</name>
    <dbReference type="NCBI Taxonomy" id="5580"/>
    <lineage>
        <taxon>Eukaryota</taxon>
        <taxon>Fungi</taxon>
        <taxon>Dikarya</taxon>
        <taxon>Ascomycota</taxon>
        <taxon>Pezizomycotina</taxon>
        <taxon>Dothideomycetes</taxon>
        <taxon>Dothideomycetidae</taxon>
        <taxon>Dothideales</taxon>
        <taxon>Saccotheciaceae</taxon>
        <taxon>Aureobasidium</taxon>
    </lineage>
</organism>
<dbReference type="EMBL" id="QZBU01006033">
    <property type="protein sequence ID" value="THZ90097.1"/>
    <property type="molecule type" value="Genomic_DNA"/>
</dbReference>
<feature type="non-terminal residue" evidence="3">
    <location>
        <position position="1"/>
    </location>
</feature>
<sequence length="271" mass="30533">AHPLIHLGFALELASPTVAIESLALVASFYNDQHVYLDDPSYTKPSPWSSQDPFEVIQKAHKDSRFDTFFEKPGEDNYTPLTEDKEKEAVLLEYWNSWTVTDPKAQFEAAQRAAVALLIGSHERGQKFDFFLVHTLTSSHAVRVIAPLIRPTYHVPLLRQWWLFLLTAYIGQLRPAINRNKISHVDLAGRDWKWVADCAVNGKWAQDAHFVKACRSMQEAAKTWGDEDQYFLKAAVKLADEFSGWGGFSASSEDEAEATASNIGFAARHHG</sequence>
<keyword evidence="2" id="KW-0732">Signal</keyword>
<feature type="signal peptide" evidence="2">
    <location>
        <begin position="1"/>
        <end position="19"/>
    </location>
</feature>
<keyword evidence="1" id="KW-0560">Oxidoreductase</keyword>
<evidence type="ECO:0008006" key="5">
    <source>
        <dbReference type="Google" id="ProtNLM"/>
    </source>
</evidence>
<dbReference type="Proteomes" id="UP000304947">
    <property type="component" value="Unassembled WGS sequence"/>
</dbReference>
<evidence type="ECO:0000313" key="4">
    <source>
        <dbReference type="Proteomes" id="UP000304947"/>
    </source>
</evidence>
<dbReference type="PANTHER" id="PTHR35870:SF6">
    <property type="entry name" value="MGS207 PROTEIN"/>
    <property type="match status" value="1"/>
</dbReference>
<evidence type="ECO:0000256" key="2">
    <source>
        <dbReference type="SAM" id="SignalP"/>
    </source>
</evidence>
<reference evidence="3 4" key="1">
    <citation type="submission" date="2018-10" db="EMBL/GenBank/DDBJ databases">
        <title>Fifty Aureobasidium pullulans genomes reveal a recombining polyextremotolerant generalist.</title>
        <authorList>
            <person name="Gostincar C."/>
            <person name="Turk M."/>
            <person name="Zajc J."/>
            <person name="Gunde-Cimerman N."/>
        </authorList>
    </citation>
    <scope>NUCLEOTIDE SEQUENCE [LARGE SCALE GENOMIC DNA]</scope>
    <source>
        <strain evidence="3 4">EXF-3380</strain>
    </source>
</reference>
<dbReference type="AlphaFoldDB" id="A0A4S9YDG0"/>
<evidence type="ECO:0000256" key="1">
    <source>
        <dbReference type="ARBA" id="ARBA00023002"/>
    </source>
</evidence>
<proteinExistence type="predicted"/>